<dbReference type="Pfam" id="PF07313">
    <property type="entry name" value="AmiA-like"/>
    <property type="match status" value="1"/>
</dbReference>
<dbReference type="InterPro" id="IPR010846">
    <property type="entry name" value="AmiA-like"/>
</dbReference>
<sequence length="279" mass="31676">MRLLFLFICLIPCILQAQTVCTAESRERLESILEELSEMDIGDKSINELNVLIGQKFIGTPYVEKTLELPGDEQLVINLTGLDCTTYLETVFTLSRLAQKSTLYMEAFEAELENIRYVQGKRNGYPSRLHYFSDWLYQNEQKGLLKNISKEIGGESYENKPSFMSSNPNLYVQLSNPEYVAILKKAESEIAKREYFYLPKDTIQKLESSIKPGDLIAITTSMKTLDIVHVGFAVEKNGRIHLMHASTGSMEVEISEKPLHEYLQANKSQSGIMVARGNQ</sequence>
<dbReference type="Proteomes" id="UP000238157">
    <property type="component" value="Unassembled WGS sequence"/>
</dbReference>
<organism evidence="2 3">
    <name type="scientific">Mongoliibacter ruber</name>
    <dbReference type="NCBI Taxonomy" id="1750599"/>
    <lineage>
        <taxon>Bacteria</taxon>
        <taxon>Pseudomonadati</taxon>
        <taxon>Bacteroidota</taxon>
        <taxon>Cytophagia</taxon>
        <taxon>Cytophagales</taxon>
        <taxon>Cyclobacteriaceae</taxon>
        <taxon>Mongoliibacter</taxon>
    </lineage>
</organism>
<evidence type="ECO:0000313" key="2">
    <source>
        <dbReference type="EMBL" id="PRY90410.1"/>
    </source>
</evidence>
<evidence type="ECO:0000313" key="3">
    <source>
        <dbReference type="Proteomes" id="UP000238157"/>
    </source>
</evidence>
<proteinExistence type="predicted"/>
<dbReference type="OrthoDB" id="1409585at2"/>
<dbReference type="AlphaFoldDB" id="A0A2T0WUQ0"/>
<feature type="signal peptide" evidence="1">
    <location>
        <begin position="1"/>
        <end position="17"/>
    </location>
</feature>
<gene>
    <name evidence="2" type="ORF">CLW00_10169</name>
</gene>
<protein>
    <submittedName>
        <fullName evidence="2">Uncharacterized protein DUF1460</fullName>
    </submittedName>
</protein>
<dbReference type="EMBL" id="PVTR01000001">
    <property type="protein sequence ID" value="PRY90410.1"/>
    <property type="molecule type" value="Genomic_DNA"/>
</dbReference>
<name>A0A2T0WUQ0_9BACT</name>
<feature type="chain" id="PRO_5015698704" evidence="1">
    <location>
        <begin position="18"/>
        <end position="279"/>
    </location>
</feature>
<dbReference type="Gene3D" id="2.30.260.10">
    <property type="entry name" value="putative xylanase like domain"/>
    <property type="match status" value="1"/>
</dbReference>
<dbReference type="RefSeq" id="WP_106131667.1">
    <property type="nucleotide sequence ID" value="NZ_PVTR01000001.1"/>
</dbReference>
<keyword evidence="1" id="KW-0732">Signal</keyword>
<reference evidence="2 3" key="1">
    <citation type="submission" date="2018-03" db="EMBL/GenBank/DDBJ databases">
        <title>Genomic Encyclopedia of Archaeal and Bacterial Type Strains, Phase II (KMG-II): from individual species to whole genera.</title>
        <authorList>
            <person name="Goeker M."/>
        </authorList>
    </citation>
    <scope>NUCLEOTIDE SEQUENCE [LARGE SCALE GENOMIC DNA]</scope>
    <source>
        <strain evidence="2 3">DSM 27929</strain>
    </source>
</reference>
<evidence type="ECO:0000256" key="1">
    <source>
        <dbReference type="SAM" id="SignalP"/>
    </source>
</evidence>
<accession>A0A2T0WUQ0</accession>
<comment type="caution">
    <text evidence="2">The sequence shown here is derived from an EMBL/GenBank/DDBJ whole genome shotgun (WGS) entry which is preliminary data.</text>
</comment>
<dbReference type="SUPFAM" id="SSF54001">
    <property type="entry name" value="Cysteine proteinases"/>
    <property type="match status" value="1"/>
</dbReference>
<dbReference type="Gene3D" id="1.10.3670.10">
    <property type="entry name" value="Putative xylanase like domain"/>
    <property type="match status" value="1"/>
</dbReference>
<keyword evidence="3" id="KW-1185">Reference proteome</keyword>
<dbReference type="InterPro" id="IPR038765">
    <property type="entry name" value="Papain-like_cys_pep_sf"/>
</dbReference>